<comment type="caution">
    <text evidence="1">The sequence shown here is derived from an EMBL/GenBank/DDBJ whole genome shotgun (WGS) entry which is preliminary data.</text>
</comment>
<dbReference type="EMBL" id="JANPWB010000010">
    <property type="protein sequence ID" value="KAJ1137220.1"/>
    <property type="molecule type" value="Genomic_DNA"/>
</dbReference>
<accession>A0AAV7QAL3</accession>
<protein>
    <submittedName>
        <fullName evidence="1">Uncharacterized protein</fullName>
    </submittedName>
</protein>
<keyword evidence="2" id="KW-1185">Reference proteome</keyword>
<proteinExistence type="predicted"/>
<name>A0AAV7QAL3_PLEWA</name>
<evidence type="ECO:0000313" key="1">
    <source>
        <dbReference type="EMBL" id="KAJ1137220.1"/>
    </source>
</evidence>
<reference evidence="1" key="1">
    <citation type="journal article" date="2022" name="bioRxiv">
        <title>Sequencing and chromosome-scale assembly of the giantPleurodeles waltlgenome.</title>
        <authorList>
            <person name="Brown T."/>
            <person name="Elewa A."/>
            <person name="Iarovenko S."/>
            <person name="Subramanian E."/>
            <person name="Araus A.J."/>
            <person name="Petzold A."/>
            <person name="Susuki M."/>
            <person name="Suzuki K.-i.T."/>
            <person name="Hayashi T."/>
            <person name="Toyoda A."/>
            <person name="Oliveira C."/>
            <person name="Osipova E."/>
            <person name="Leigh N.D."/>
            <person name="Simon A."/>
            <person name="Yun M.H."/>
        </authorList>
    </citation>
    <scope>NUCLEOTIDE SEQUENCE</scope>
    <source>
        <strain evidence="1">20211129_DDA</strain>
        <tissue evidence="1">Liver</tissue>
    </source>
</reference>
<gene>
    <name evidence="1" type="ORF">NDU88_003633</name>
</gene>
<sequence>MPEECVRKALALLVKAGRMDLVRQEALGPLRPARCGGVWRRGTRQAECGSGTLAGAAGRIPSAGVRTGWRKAADAPKGRCGGMGFTPTGAAVSGSSVRDHQVCGR</sequence>
<organism evidence="1 2">
    <name type="scientific">Pleurodeles waltl</name>
    <name type="common">Iberian ribbed newt</name>
    <dbReference type="NCBI Taxonomy" id="8319"/>
    <lineage>
        <taxon>Eukaryota</taxon>
        <taxon>Metazoa</taxon>
        <taxon>Chordata</taxon>
        <taxon>Craniata</taxon>
        <taxon>Vertebrata</taxon>
        <taxon>Euteleostomi</taxon>
        <taxon>Amphibia</taxon>
        <taxon>Batrachia</taxon>
        <taxon>Caudata</taxon>
        <taxon>Salamandroidea</taxon>
        <taxon>Salamandridae</taxon>
        <taxon>Pleurodelinae</taxon>
        <taxon>Pleurodeles</taxon>
    </lineage>
</organism>
<dbReference type="Proteomes" id="UP001066276">
    <property type="component" value="Chromosome 6"/>
</dbReference>
<dbReference type="AlphaFoldDB" id="A0AAV7QAL3"/>
<evidence type="ECO:0000313" key="2">
    <source>
        <dbReference type="Proteomes" id="UP001066276"/>
    </source>
</evidence>